<sequence>MKWPVTAASDKKTIQKDTMNNKSSPITDKPHLRIKLHKIFINGPAYLFAYYRISPIKLNIIRPTGMDIRLVLSVLFLTLSWMEECGATVLCAAEPSSCDPSQPGSCFFLGAKLTSGRNFEFSLSGESEGYLAASLSTDATVGSNDPTYICANNNGIIRFFAALLNNGVLTETTLEVNNVKGSVNGNKIQCTFAATVPDASRSRRSLSTRAQSFAMSVSTGPYNSTSDDLGSPTPTVQTNVVNIANPTEVITNLAVNTTTATPNTTHAVTLQQSTNTAAAKTTAATAKTTVAAKTTAATAKTTAATAKTTAAPTTTTAAPLIPDTNVTTLATSVSREECGATVLCAAEPSSCDPSQPGSCFFLGAKLTSGRNFEFSLSGESDGYLAASLSTDATVGGNDPTYICANNNGVIKFFGALLNNGVLTVTTLEVNNVKGSVNGTKIQCTFAATVPAVSRSRRSLSTRAQSFAMSVSTGPYNSTSDDLGSPTPTVQTNVVNIANPTDVITNLAVNTTTATPNTTHAVTLQQSTNTAAAKTTAAAAKTTAAPATTTAGPLIPDTNVTTLATSVSREECGATVLCAAEPSSCDPSQSGSCFFLGAKLTSGRNFEFSLSGESDGYLAASLSTDATVGGNDPTYICANDNGVIKFFGALLNNGVLTVTTLEVNNVKGSVNGNKIQCTFAATVPAVSRSRRSLSTRAQSFAMSVSTGPFDSTSDTPLGSPIPRVQTNVVNIANPNAVITLVTPTTSHAVTLQQSLMQALLVTVGVLGLAML</sequence>
<dbReference type="GO" id="GO:0099072">
    <property type="term" value="P:regulation of postsynaptic membrane neurotransmitter receptor levels"/>
    <property type="evidence" value="ECO:0007669"/>
    <property type="project" value="TreeGrafter"/>
</dbReference>
<evidence type="ECO:0000313" key="3">
    <source>
        <dbReference type="Proteomes" id="UP001314229"/>
    </source>
</evidence>
<protein>
    <submittedName>
        <fullName evidence="2">Mucin-1-like</fullName>
    </submittedName>
</protein>
<proteinExistence type="predicted"/>
<dbReference type="PANTHER" id="PTHR46902">
    <property type="entry name" value="DOMON DOMAIN-CONTAINING PROTEIN FRRS1L"/>
    <property type="match status" value="1"/>
</dbReference>
<gene>
    <name evidence="2" type="ORF">FSCOSCO3_A005712</name>
</gene>
<name>A0AAV1PXE1_SCOSC</name>
<dbReference type="InterPro" id="IPR042789">
    <property type="entry name" value="FRRS1L"/>
</dbReference>
<dbReference type="Proteomes" id="UP001314229">
    <property type="component" value="Unassembled WGS sequence"/>
</dbReference>
<keyword evidence="3" id="KW-1185">Reference proteome</keyword>
<dbReference type="AlphaFoldDB" id="A0AAV1PXE1"/>
<dbReference type="EMBL" id="CAWUFR010000305">
    <property type="protein sequence ID" value="CAK6975554.1"/>
    <property type="molecule type" value="Genomic_DNA"/>
</dbReference>
<evidence type="ECO:0000256" key="1">
    <source>
        <dbReference type="SAM" id="MobiDB-lite"/>
    </source>
</evidence>
<comment type="caution">
    <text evidence="2">The sequence shown here is derived from an EMBL/GenBank/DDBJ whole genome shotgun (WGS) entry which is preliminary data.</text>
</comment>
<dbReference type="GO" id="GO:1900449">
    <property type="term" value="P:regulation of glutamate receptor signaling pathway"/>
    <property type="evidence" value="ECO:0007669"/>
    <property type="project" value="InterPro"/>
</dbReference>
<organism evidence="2 3">
    <name type="scientific">Scomber scombrus</name>
    <name type="common">Atlantic mackerel</name>
    <name type="synonym">Scomber vernalis</name>
    <dbReference type="NCBI Taxonomy" id="13677"/>
    <lineage>
        <taxon>Eukaryota</taxon>
        <taxon>Metazoa</taxon>
        <taxon>Chordata</taxon>
        <taxon>Craniata</taxon>
        <taxon>Vertebrata</taxon>
        <taxon>Euteleostomi</taxon>
        <taxon>Actinopterygii</taxon>
        <taxon>Neopterygii</taxon>
        <taxon>Teleostei</taxon>
        <taxon>Neoteleostei</taxon>
        <taxon>Acanthomorphata</taxon>
        <taxon>Pelagiaria</taxon>
        <taxon>Scombriformes</taxon>
        <taxon>Scombridae</taxon>
        <taxon>Scomber</taxon>
    </lineage>
</organism>
<dbReference type="PANTHER" id="PTHR46902:SF1">
    <property type="entry name" value="DOMON DOMAIN-CONTAINING PROTEIN FRRS1L"/>
    <property type="match status" value="1"/>
</dbReference>
<reference evidence="2 3" key="1">
    <citation type="submission" date="2024-01" db="EMBL/GenBank/DDBJ databases">
        <authorList>
            <person name="Alioto T."/>
            <person name="Alioto T."/>
            <person name="Gomez Garrido J."/>
        </authorList>
    </citation>
    <scope>NUCLEOTIDE SEQUENCE [LARGE SCALE GENOMIC DNA]</scope>
</reference>
<feature type="region of interest" description="Disordered" evidence="1">
    <location>
        <begin position="1"/>
        <end position="25"/>
    </location>
</feature>
<evidence type="ECO:0000313" key="2">
    <source>
        <dbReference type="EMBL" id="CAK6975554.1"/>
    </source>
</evidence>
<feature type="compositionally biased region" description="Polar residues" evidence="1">
    <location>
        <begin position="16"/>
        <end position="25"/>
    </location>
</feature>
<accession>A0AAV1PXE1</accession>